<keyword evidence="1" id="KW-0812">Transmembrane</keyword>
<dbReference type="OrthoDB" id="5821246at2"/>
<keyword evidence="1" id="KW-0472">Membrane</keyword>
<evidence type="ECO:0000313" key="2">
    <source>
        <dbReference type="EMBL" id="ARN73540.1"/>
    </source>
</evidence>
<dbReference type="EMBL" id="CP019343">
    <property type="protein sequence ID" value="ARN73540.1"/>
    <property type="molecule type" value="Genomic_DNA"/>
</dbReference>
<proteinExistence type="predicted"/>
<keyword evidence="1" id="KW-1133">Transmembrane helix</keyword>
<dbReference type="STRING" id="716816.BST96_05035"/>
<sequence length="349" mass="38868">MDFQSIKERLAQWRDNSLDASEGLLPRTLVILLAVYLLIAVFVGIYWSLMPGNFSVKDNAVVMADAQGQQVVIGSTTTSALIRVTSTLLDKPGGFLSNDILPPGLWLDNMPSWEYGVLIQSRDLTRALRESFSRSQSQSKEDIDLAKAEPSLNFSRDSWAVPASESEYRSAIEYLNNYLGRLEDQGNTRSQFYARSDNLRYWLKIVESRLGSLSQRLSASVGQRRLNTDLAGDAVARQSTYAPGELEVKTPWTEIDDVFYESRGAAWALLHFLKAIEVDFAEVLENKNALVSLQQIIRELEATQETVYSPMILNGSGFGVLANHSLVMASYISRANAAIIDLRDLLSQG</sequence>
<name>A0A1X9N616_9GAMM</name>
<feature type="transmembrane region" description="Helical" evidence="1">
    <location>
        <begin position="29"/>
        <end position="49"/>
    </location>
</feature>
<keyword evidence="3" id="KW-1185">Reference proteome</keyword>
<dbReference type="KEGG" id="osg:BST96_05035"/>
<accession>A0A1X9N616</accession>
<evidence type="ECO:0000313" key="3">
    <source>
        <dbReference type="Proteomes" id="UP000193450"/>
    </source>
</evidence>
<dbReference type="AlphaFoldDB" id="A0A1X9N616"/>
<reference evidence="2 3" key="1">
    <citation type="submission" date="2016-11" db="EMBL/GenBank/DDBJ databases">
        <title>Trade-off between light-utilization and light-protection in marine flavobacteria.</title>
        <authorList>
            <person name="Kumagai Y."/>
        </authorList>
    </citation>
    <scope>NUCLEOTIDE SEQUENCE [LARGE SCALE GENOMIC DNA]</scope>
    <source>
        <strain evidence="2 3">NBRC 107125</strain>
    </source>
</reference>
<dbReference type="RefSeq" id="WP_085757651.1">
    <property type="nucleotide sequence ID" value="NZ_CP019343.1"/>
</dbReference>
<dbReference type="PIRSF" id="PIRSF029693">
    <property type="entry name" value="UCP029693"/>
    <property type="match status" value="1"/>
</dbReference>
<dbReference type="InterPro" id="IPR016936">
    <property type="entry name" value="UCP029693"/>
</dbReference>
<dbReference type="Pfam" id="PF10095">
    <property type="entry name" value="DUF2333"/>
    <property type="match status" value="1"/>
</dbReference>
<organism evidence="2 3">
    <name type="scientific">Oceanicoccus sagamiensis</name>
    <dbReference type="NCBI Taxonomy" id="716816"/>
    <lineage>
        <taxon>Bacteria</taxon>
        <taxon>Pseudomonadati</taxon>
        <taxon>Pseudomonadota</taxon>
        <taxon>Gammaproteobacteria</taxon>
        <taxon>Cellvibrionales</taxon>
        <taxon>Spongiibacteraceae</taxon>
        <taxon>Oceanicoccus</taxon>
    </lineage>
</organism>
<protein>
    <recommendedName>
        <fullName evidence="4">DUF2333 domain-containing protein</fullName>
    </recommendedName>
</protein>
<gene>
    <name evidence="2" type="ORF">BST96_05035</name>
</gene>
<evidence type="ECO:0008006" key="4">
    <source>
        <dbReference type="Google" id="ProtNLM"/>
    </source>
</evidence>
<dbReference type="Proteomes" id="UP000193450">
    <property type="component" value="Chromosome"/>
</dbReference>
<evidence type="ECO:0000256" key="1">
    <source>
        <dbReference type="SAM" id="Phobius"/>
    </source>
</evidence>